<dbReference type="PANTHER" id="PTHR31569">
    <property type="entry name" value="SWIM-TYPE DOMAIN-CONTAINING PROTEIN"/>
    <property type="match status" value="1"/>
</dbReference>
<reference evidence="3" key="1">
    <citation type="submission" date="2017-05" db="UniProtKB">
        <authorList>
            <consortium name="EnsemblMetazoa"/>
        </authorList>
    </citation>
    <scope>IDENTIFICATION</scope>
</reference>
<dbReference type="Pfam" id="PF21056">
    <property type="entry name" value="ZSWIM1-3_RNaseH-like"/>
    <property type="match status" value="1"/>
</dbReference>
<name>A0A1X7TS70_AMPQE</name>
<feature type="domain" description="ZSWIM3 N-terminal" evidence="2">
    <location>
        <begin position="37"/>
        <end position="145"/>
    </location>
</feature>
<feature type="domain" description="ZSWIM1/3 RNaseH-like" evidence="1">
    <location>
        <begin position="220"/>
        <end position="345"/>
    </location>
</feature>
<dbReference type="EnsemblMetazoa" id="Aqu2.1.17950_001">
    <property type="protein sequence ID" value="Aqu2.1.17950_001"/>
    <property type="gene ID" value="Aqu2.1.17950"/>
</dbReference>
<accession>A0A1X7TS70</accession>
<dbReference type="AlphaFoldDB" id="A0A1X7TS70"/>
<evidence type="ECO:0000313" key="3">
    <source>
        <dbReference type="EnsemblMetazoa" id="Aqu2.1.17950_001"/>
    </source>
</evidence>
<evidence type="ECO:0000259" key="1">
    <source>
        <dbReference type="Pfam" id="PF21056"/>
    </source>
</evidence>
<dbReference type="OrthoDB" id="92090at2759"/>
<dbReference type="Pfam" id="PF21599">
    <property type="entry name" value="ZSWIM3_N"/>
    <property type="match status" value="1"/>
</dbReference>
<dbReference type="eggNOG" id="ENOG502SAY7">
    <property type="taxonomic scope" value="Eukaryota"/>
</dbReference>
<organism evidence="3">
    <name type="scientific">Amphimedon queenslandica</name>
    <name type="common">Sponge</name>
    <dbReference type="NCBI Taxonomy" id="400682"/>
    <lineage>
        <taxon>Eukaryota</taxon>
        <taxon>Metazoa</taxon>
        <taxon>Porifera</taxon>
        <taxon>Demospongiae</taxon>
        <taxon>Heteroscleromorpha</taxon>
        <taxon>Haplosclerida</taxon>
        <taxon>Niphatidae</taxon>
        <taxon>Amphimedon</taxon>
    </lineage>
</organism>
<proteinExistence type="predicted"/>
<dbReference type="InterPro" id="IPR048325">
    <property type="entry name" value="ZSWIM3_N"/>
</dbReference>
<dbReference type="STRING" id="400682.A0A1X7TS70"/>
<dbReference type="InParanoid" id="A0A1X7TS70"/>
<dbReference type="PANTHER" id="PTHR31569:SF4">
    <property type="entry name" value="SWIM-TYPE DOMAIN-CONTAINING PROTEIN"/>
    <property type="match status" value="1"/>
</dbReference>
<dbReference type="InterPro" id="IPR048324">
    <property type="entry name" value="ZSWIM1-3_RNaseH-like"/>
</dbReference>
<dbReference type="InterPro" id="IPR052579">
    <property type="entry name" value="Zinc_finger_SWIM"/>
</dbReference>
<evidence type="ECO:0000259" key="2">
    <source>
        <dbReference type="Pfam" id="PF21599"/>
    </source>
</evidence>
<sequence>MAGIGQLDDGEDEGEDDSLMEVADEGTRVVTNSTDFRVGQTFETNDDLSKKISEYERAHFVQLWKRDTKTVEAAQKMLSRTLSSRIKYYVLTYACIHGGRKFKARGEGKRSTQTFQKECPFELKLRASVDGNFLEVRDFNESHNHEITRELFKQLPTQRKLSAQEQASARHLLSLKANKKMVQDNLSADTGKVVLLKDLSNIMRRDTSDTRNNLNQTVKLLTEKFGASVELLLGENNVLFGVYFQDVQMKNILNSYPEVVCVDATYKLLELRFPVYIMLIEDGNGQSEIVAVFLLQEETEESISSVIDMFIRQNPASSKVRIIITDKDMTERDVLARKFPSAQLLICLFHTLRTFRREVTLEKMGITPGQRNLYLDLMQQMAYAASEEKYLEVYERFKDSAVPLLALKGKVSLKTTDLSLEANDTNQIYEVTCSSGVTLNVSLPCRHILAVRDKVKIDLYSEELCDKRWQISYYKSCQRAYTADSNDGGAESPGCVNSVCISSKKKRILSQSEKFRRVSKLTTKLAFLASEDSGHRFNDRCEVLKFIATEWENGRGVRVEKAEKDEVESCILNSDENDVLDYGQSDEEMQVHHEDENCVIDELPHPKKAPKIGIIGDSSIDDFLSQELFASDSIAPIDIASQLPEPATDKLPSTAPVVSISIKEKVMLKWFVDEQIVDKALKDSSILIDESEVEVRPEKLPDALRDENVEVHLIRKFFTEDAWLLVKQACE</sequence>
<protein>
    <submittedName>
        <fullName evidence="3">Uncharacterized protein</fullName>
    </submittedName>
</protein>